<dbReference type="Proteomes" id="UP001634393">
    <property type="component" value="Unassembled WGS sequence"/>
</dbReference>
<feature type="transmembrane region" description="Helical" evidence="8">
    <location>
        <begin position="123"/>
        <end position="144"/>
    </location>
</feature>
<dbReference type="GO" id="GO:0005886">
    <property type="term" value="C:plasma membrane"/>
    <property type="evidence" value="ECO:0007669"/>
    <property type="project" value="UniProtKB-SubCell"/>
</dbReference>
<evidence type="ECO:0000313" key="10">
    <source>
        <dbReference type="EMBL" id="KAL3829444.1"/>
    </source>
</evidence>
<evidence type="ECO:0000313" key="11">
    <source>
        <dbReference type="Proteomes" id="UP001634393"/>
    </source>
</evidence>
<dbReference type="InterPro" id="IPR006459">
    <property type="entry name" value="CASP/CASPL"/>
</dbReference>
<evidence type="ECO:0000256" key="4">
    <source>
        <dbReference type="ARBA" id="ARBA00022475"/>
    </source>
</evidence>
<evidence type="ECO:0000256" key="2">
    <source>
        <dbReference type="ARBA" id="ARBA00007651"/>
    </source>
</evidence>
<dbReference type="InterPro" id="IPR044173">
    <property type="entry name" value="CASPL"/>
</dbReference>
<organism evidence="10 11">
    <name type="scientific">Penstemon smallii</name>
    <dbReference type="NCBI Taxonomy" id="265156"/>
    <lineage>
        <taxon>Eukaryota</taxon>
        <taxon>Viridiplantae</taxon>
        <taxon>Streptophyta</taxon>
        <taxon>Embryophyta</taxon>
        <taxon>Tracheophyta</taxon>
        <taxon>Spermatophyta</taxon>
        <taxon>Magnoliopsida</taxon>
        <taxon>eudicotyledons</taxon>
        <taxon>Gunneridae</taxon>
        <taxon>Pentapetalae</taxon>
        <taxon>asterids</taxon>
        <taxon>lamiids</taxon>
        <taxon>Lamiales</taxon>
        <taxon>Plantaginaceae</taxon>
        <taxon>Cheloneae</taxon>
        <taxon>Penstemon</taxon>
    </lineage>
</organism>
<dbReference type="PANTHER" id="PTHR36488:SF8">
    <property type="entry name" value="CASP-LIKE PROTEIN 1U1"/>
    <property type="match status" value="1"/>
</dbReference>
<dbReference type="EMBL" id="JBJXBP010000005">
    <property type="protein sequence ID" value="KAL3829444.1"/>
    <property type="molecule type" value="Genomic_DNA"/>
</dbReference>
<gene>
    <name evidence="10" type="ORF">ACJIZ3_018246</name>
</gene>
<proteinExistence type="inferred from homology"/>
<comment type="subcellular location">
    <subcellularLocation>
        <location evidence="1 8">Cell membrane</location>
        <topology evidence="1 8">Multi-pass membrane protein</topology>
    </subcellularLocation>
</comment>
<dbReference type="NCBIfam" id="TIGR01569">
    <property type="entry name" value="A_tha_TIGR01569"/>
    <property type="match status" value="1"/>
</dbReference>
<protein>
    <recommendedName>
        <fullName evidence="8">CASP-like protein</fullName>
    </recommendedName>
</protein>
<feature type="transmembrane region" description="Helical" evidence="8">
    <location>
        <begin position="32"/>
        <end position="59"/>
    </location>
</feature>
<dbReference type="AlphaFoldDB" id="A0ABD3SXV5"/>
<feature type="domain" description="Casparian strip membrane protein" evidence="9">
    <location>
        <begin position="35"/>
        <end position="178"/>
    </location>
</feature>
<evidence type="ECO:0000256" key="8">
    <source>
        <dbReference type="RuleBase" id="RU361233"/>
    </source>
</evidence>
<evidence type="ECO:0000256" key="1">
    <source>
        <dbReference type="ARBA" id="ARBA00004651"/>
    </source>
</evidence>
<keyword evidence="5 8" id="KW-0812">Transmembrane</keyword>
<keyword evidence="7 8" id="KW-0472">Membrane</keyword>
<evidence type="ECO:0000256" key="3">
    <source>
        <dbReference type="ARBA" id="ARBA00011489"/>
    </source>
</evidence>
<reference evidence="10 11" key="1">
    <citation type="submission" date="2024-12" db="EMBL/GenBank/DDBJ databases">
        <title>The unique morphological basis and parallel evolutionary history of personate flowers in Penstemon.</title>
        <authorList>
            <person name="Depatie T.H."/>
            <person name="Wessinger C.A."/>
        </authorList>
    </citation>
    <scope>NUCLEOTIDE SEQUENCE [LARGE SCALE GENOMIC DNA]</scope>
    <source>
        <strain evidence="10">WTNN_2</strain>
        <tissue evidence="10">Leaf</tissue>
    </source>
</reference>
<keyword evidence="6 8" id="KW-1133">Transmembrane helix</keyword>
<accession>A0ABD3SXV5</accession>
<dbReference type="InterPro" id="IPR006702">
    <property type="entry name" value="CASP_dom"/>
</dbReference>
<keyword evidence="4 8" id="KW-1003">Cell membrane</keyword>
<dbReference type="Pfam" id="PF04535">
    <property type="entry name" value="CASP_dom"/>
    <property type="match status" value="1"/>
</dbReference>
<evidence type="ECO:0000256" key="7">
    <source>
        <dbReference type="ARBA" id="ARBA00023136"/>
    </source>
</evidence>
<feature type="transmembrane region" description="Helical" evidence="8">
    <location>
        <begin position="80"/>
        <end position="103"/>
    </location>
</feature>
<evidence type="ECO:0000256" key="6">
    <source>
        <dbReference type="ARBA" id="ARBA00022989"/>
    </source>
</evidence>
<comment type="subunit">
    <text evidence="3 8">Homodimer and heterodimers.</text>
</comment>
<name>A0ABD3SXV5_9LAMI</name>
<comment type="caution">
    <text evidence="10">The sequence shown here is derived from an EMBL/GenBank/DDBJ whole genome shotgun (WGS) entry which is preliminary data.</text>
</comment>
<keyword evidence="11" id="KW-1185">Reference proteome</keyword>
<dbReference type="PANTHER" id="PTHR36488">
    <property type="entry name" value="CASP-LIKE PROTEIN 1U1"/>
    <property type="match status" value="1"/>
</dbReference>
<evidence type="ECO:0000259" key="9">
    <source>
        <dbReference type="Pfam" id="PF04535"/>
    </source>
</evidence>
<sequence>MDPEMQKQSTTSSGFTVLQVPATMHTQSSIKAFFYIAQMTLRILVIAFTLAGAITMITSDQSITVFGIAMDARYNYSASFRFNVVVNFVVCGLCLQSVVLVIVLNRPKSNPKNYFYLLLHDLVNMLLLLSGVSAAMAIGYVGRFGQQKTGWIAICDGVQKFCDKIMVSIVLSFLAVIFLLLLTVISAYKLKSLPN</sequence>
<comment type="similarity">
    <text evidence="2 8">Belongs to the Casparian strip membrane proteins (CASP) family.</text>
</comment>
<feature type="transmembrane region" description="Helical" evidence="8">
    <location>
        <begin position="165"/>
        <end position="188"/>
    </location>
</feature>
<evidence type="ECO:0000256" key="5">
    <source>
        <dbReference type="ARBA" id="ARBA00022692"/>
    </source>
</evidence>